<evidence type="ECO:0000313" key="4">
    <source>
        <dbReference type="WBParaSite" id="SSLN_0000320701-mRNA-1"/>
    </source>
</evidence>
<gene>
    <name evidence="2" type="ORF">SSLN_LOCUS3107</name>
</gene>
<dbReference type="EMBL" id="UYSU01032430">
    <property type="protein sequence ID" value="VDL89492.1"/>
    <property type="molecule type" value="Genomic_DNA"/>
</dbReference>
<dbReference type="OrthoDB" id="9299540at2759"/>
<organism evidence="4">
    <name type="scientific">Schistocephalus solidus</name>
    <name type="common">Tapeworm</name>
    <dbReference type="NCBI Taxonomy" id="70667"/>
    <lineage>
        <taxon>Eukaryota</taxon>
        <taxon>Metazoa</taxon>
        <taxon>Spiralia</taxon>
        <taxon>Lophotrochozoa</taxon>
        <taxon>Platyhelminthes</taxon>
        <taxon>Cestoda</taxon>
        <taxon>Eucestoda</taxon>
        <taxon>Diphyllobothriidea</taxon>
        <taxon>Diphyllobothriidae</taxon>
        <taxon>Schistocephalus</taxon>
    </lineage>
</organism>
<proteinExistence type="predicted"/>
<name>A0A183SFV9_SCHSO</name>
<evidence type="ECO:0000313" key="3">
    <source>
        <dbReference type="Proteomes" id="UP000275846"/>
    </source>
</evidence>
<sequence length="177" mass="19941">MTTVHDLLFADNCVLNTKTEEDMQRSMDLFATGANFELAICTAKTVVMHLPPPNAEYNVPKSMSTALNSKRWKPMLIWEARCHTTQASTTRLRTGSAKPGRPSDGCRPPGGITTNTEAEMARQDSGHEVVEWTGILSIHAMLRQVQLRWSSHLVRMDDERLPKRLFYEDVATGARRK</sequence>
<dbReference type="AlphaFoldDB" id="A0A183SFV9"/>
<reference evidence="4" key="1">
    <citation type="submission" date="2016-06" db="UniProtKB">
        <authorList>
            <consortium name="WormBaseParasite"/>
        </authorList>
    </citation>
    <scope>IDENTIFICATION</scope>
</reference>
<evidence type="ECO:0000256" key="1">
    <source>
        <dbReference type="SAM" id="MobiDB-lite"/>
    </source>
</evidence>
<evidence type="ECO:0000313" key="2">
    <source>
        <dbReference type="EMBL" id="VDL89492.1"/>
    </source>
</evidence>
<feature type="region of interest" description="Disordered" evidence="1">
    <location>
        <begin position="93"/>
        <end position="114"/>
    </location>
</feature>
<dbReference type="WBParaSite" id="SSLN_0000320701-mRNA-1">
    <property type="protein sequence ID" value="SSLN_0000320701-mRNA-1"/>
    <property type="gene ID" value="SSLN_0000320701"/>
</dbReference>
<reference evidence="2 3" key="2">
    <citation type="submission" date="2018-11" db="EMBL/GenBank/DDBJ databases">
        <authorList>
            <consortium name="Pathogen Informatics"/>
        </authorList>
    </citation>
    <scope>NUCLEOTIDE SEQUENCE [LARGE SCALE GENOMIC DNA]</scope>
    <source>
        <strain evidence="2 3">NST_G2</strain>
    </source>
</reference>
<accession>A0A183SFV9</accession>
<dbReference type="Proteomes" id="UP000275846">
    <property type="component" value="Unassembled WGS sequence"/>
</dbReference>
<protein>
    <submittedName>
        <fullName evidence="4">Reverse transcriptase domain-containing protein</fullName>
    </submittedName>
</protein>
<keyword evidence="3" id="KW-1185">Reference proteome</keyword>